<dbReference type="RefSeq" id="WP_069856856.1">
    <property type="nucleotide sequence ID" value="NZ_BDFE01000004.1"/>
</dbReference>
<dbReference type="AlphaFoldDB" id="A0A194AB61"/>
<keyword evidence="4" id="KW-1185">Reference proteome</keyword>
<dbReference type="Gene3D" id="3.40.50.1980">
    <property type="entry name" value="Nitrogenase molybdenum iron protein domain"/>
    <property type="match status" value="2"/>
</dbReference>
<accession>A0A194AB61</accession>
<evidence type="ECO:0000256" key="1">
    <source>
        <dbReference type="SAM" id="SignalP"/>
    </source>
</evidence>
<dbReference type="PANTHER" id="PTHR30535">
    <property type="entry name" value="VITAMIN B12-BINDING PROTEIN"/>
    <property type="match status" value="1"/>
</dbReference>
<dbReference type="SUPFAM" id="SSF53807">
    <property type="entry name" value="Helical backbone' metal receptor"/>
    <property type="match status" value="1"/>
</dbReference>
<feature type="signal peptide" evidence="1">
    <location>
        <begin position="1"/>
        <end position="23"/>
    </location>
</feature>
<organism evidence="3 4">
    <name type="scientific">Desulfoplanes formicivorans</name>
    <dbReference type="NCBI Taxonomy" id="1592317"/>
    <lineage>
        <taxon>Bacteria</taxon>
        <taxon>Pseudomonadati</taxon>
        <taxon>Thermodesulfobacteriota</taxon>
        <taxon>Desulfovibrionia</taxon>
        <taxon>Desulfovibrionales</taxon>
        <taxon>Desulfoplanaceae</taxon>
        <taxon>Desulfoplanes</taxon>
    </lineage>
</organism>
<reference evidence="4" key="1">
    <citation type="submission" date="2016-06" db="EMBL/GenBank/DDBJ databases">
        <title>Draft genome sequence of Desulfoplanes formicivorans strain Pf12B.</title>
        <authorList>
            <person name="Watanabe M."/>
            <person name="Kojima H."/>
            <person name="Fukui M."/>
        </authorList>
    </citation>
    <scope>NUCLEOTIDE SEQUENCE [LARGE SCALE GENOMIC DNA]</scope>
    <source>
        <strain evidence="4">Pf12B</strain>
    </source>
</reference>
<proteinExistence type="predicted"/>
<evidence type="ECO:0000313" key="3">
    <source>
        <dbReference type="EMBL" id="GAU07412.1"/>
    </source>
</evidence>
<feature type="domain" description="Fe/B12 periplasmic-binding" evidence="2">
    <location>
        <begin position="45"/>
        <end position="329"/>
    </location>
</feature>
<dbReference type="PROSITE" id="PS50983">
    <property type="entry name" value="FE_B12_PBP"/>
    <property type="match status" value="1"/>
</dbReference>
<dbReference type="CDD" id="cd01147">
    <property type="entry name" value="HemV-2"/>
    <property type="match status" value="1"/>
</dbReference>
<dbReference type="InterPro" id="IPR002491">
    <property type="entry name" value="ABC_transptr_periplasmic_BD"/>
</dbReference>
<dbReference type="OrthoDB" id="9775594at2"/>
<evidence type="ECO:0000259" key="2">
    <source>
        <dbReference type="PROSITE" id="PS50983"/>
    </source>
</evidence>
<name>A0A194AB61_9BACT</name>
<dbReference type="InterPro" id="IPR050902">
    <property type="entry name" value="ABC_Transporter_SBP"/>
</dbReference>
<comment type="caution">
    <text evidence="3">The sequence shown here is derived from an EMBL/GenBank/DDBJ whole genome shotgun (WGS) entry which is preliminary data.</text>
</comment>
<dbReference type="STRING" id="1592317.DPF_0090"/>
<dbReference type="Pfam" id="PF01497">
    <property type="entry name" value="Peripla_BP_2"/>
    <property type="match status" value="1"/>
</dbReference>
<gene>
    <name evidence="3" type="ORF">DPF_0090</name>
</gene>
<feature type="chain" id="PRO_5008507567" evidence="1">
    <location>
        <begin position="24"/>
        <end position="368"/>
    </location>
</feature>
<sequence>MGRAPFLLLALYLSVLVPFTVLAAPTRSIVDVTGATRTIPADVRHVICSGSGCLRLLTYLQAQSMVTGVDDMETRRSQFEARPYALAHPHFKLLPTFGEFRGHDNPEHILNLSPQPDVIFKTFASRGTDPDELARKTGIPVVVLEVGDLGDYRQNLYHSLRIMGEVIGKKDRAQEVIDFFEKNIREIGLRSRDARGEHPLKVYIGGVASRGPHGFQSTEPDYPPFRFVGLRNVAYTRGLTGKGLRHSDVAKEKILEWDPDVLFLDLSTLLFGKQGGGLYELRTDPAYRALTAVLQGKVYGVLPYNLYSQNYGSILANAWFIGKTLFPDGFRDIDPKVKADAIYTFLVGSPVFDTMNQAFDNLVFTQIR</sequence>
<dbReference type="Proteomes" id="UP000095200">
    <property type="component" value="Unassembled WGS sequence"/>
</dbReference>
<dbReference type="PANTHER" id="PTHR30535:SF34">
    <property type="entry name" value="MOLYBDATE-BINDING PROTEIN MOLA"/>
    <property type="match status" value="1"/>
</dbReference>
<dbReference type="EMBL" id="BDFE01000004">
    <property type="protein sequence ID" value="GAU07412.1"/>
    <property type="molecule type" value="Genomic_DNA"/>
</dbReference>
<evidence type="ECO:0000313" key="4">
    <source>
        <dbReference type="Proteomes" id="UP000095200"/>
    </source>
</evidence>
<protein>
    <submittedName>
        <fullName evidence="3">Iron transporter</fullName>
    </submittedName>
</protein>
<keyword evidence="1" id="KW-0732">Signal</keyword>